<gene>
    <name evidence="1" type="ORF">H8B21_09090</name>
</gene>
<comment type="caution">
    <text evidence="1">The sequence shown here is derived from an EMBL/GenBank/DDBJ whole genome shotgun (WGS) entry which is preliminary data.</text>
</comment>
<dbReference type="RefSeq" id="WP_190313456.1">
    <property type="nucleotide sequence ID" value="NZ_JACNYL010000002.1"/>
</dbReference>
<accession>A0ABR7XRC6</accession>
<dbReference type="EMBL" id="JACNYL010000002">
    <property type="protein sequence ID" value="MBD1421719.1"/>
    <property type="molecule type" value="Genomic_DNA"/>
</dbReference>
<protein>
    <submittedName>
        <fullName evidence="1">Uncharacterized protein</fullName>
    </submittedName>
</protein>
<sequence>MVLQRFLAARLETFIILLVIFALLLDTFSEFHSPPYEDTLTKLFIAQIGYFPLGRAAFEIVEVLGLAHVSVSQNNVPMQPTDEVVLCQDVSTIGKRKAILTESEAVFLGDVPV</sequence>
<dbReference type="Proteomes" id="UP000651112">
    <property type="component" value="Unassembled WGS sequence"/>
</dbReference>
<name>A0ABR7XRC6_9SPHI</name>
<reference evidence="1 2" key="1">
    <citation type="submission" date="2020-08" db="EMBL/GenBank/DDBJ databases">
        <title>Sphingobacterium sp. DN00404 isolated from aquaculture water.</title>
        <authorList>
            <person name="Zhang M."/>
        </authorList>
    </citation>
    <scope>NUCLEOTIDE SEQUENCE [LARGE SCALE GENOMIC DNA]</scope>
    <source>
        <strain evidence="1 2">KCTC 42746</strain>
    </source>
</reference>
<evidence type="ECO:0000313" key="1">
    <source>
        <dbReference type="EMBL" id="MBD1421719.1"/>
    </source>
</evidence>
<evidence type="ECO:0000313" key="2">
    <source>
        <dbReference type="Proteomes" id="UP000651112"/>
    </source>
</evidence>
<proteinExistence type="predicted"/>
<organism evidence="1 2">
    <name type="scientific">Sphingobacterium chuzhouense</name>
    <dbReference type="NCBI Taxonomy" id="1742264"/>
    <lineage>
        <taxon>Bacteria</taxon>
        <taxon>Pseudomonadati</taxon>
        <taxon>Bacteroidota</taxon>
        <taxon>Sphingobacteriia</taxon>
        <taxon>Sphingobacteriales</taxon>
        <taxon>Sphingobacteriaceae</taxon>
        <taxon>Sphingobacterium</taxon>
    </lineage>
</organism>
<keyword evidence="2" id="KW-1185">Reference proteome</keyword>